<dbReference type="SFLD" id="SFLDS00029">
    <property type="entry name" value="Radical_SAM"/>
    <property type="match status" value="1"/>
</dbReference>
<dbReference type="InterPro" id="IPR013785">
    <property type="entry name" value="Aldolase_TIM"/>
</dbReference>
<keyword evidence="4" id="KW-0479">Metal-binding</keyword>
<dbReference type="PANTHER" id="PTHR30352:SF2">
    <property type="entry name" value="ANAEROBIC RIBONUCLEOSIDE-TRIPHOSPHATE REDUCTASE-ACTIVATING PROTEIN"/>
    <property type="match status" value="1"/>
</dbReference>
<reference evidence="7 8" key="1">
    <citation type="submission" date="2020-08" db="EMBL/GenBank/DDBJ databases">
        <title>Amycolatopsis sp. nov. DR6-1 isolated from Dendrobium heterocarpum.</title>
        <authorList>
            <person name="Tedsree N."/>
            <person name="Kuncharoen N."/>
            <person name="Likhitwitayawuid K."/>
            <person name="Tanasupawat S."/>
        </authorList>
    </citation>
    <scope>NUCLEOTIDE SEQUENCE [LARGE SCALE GENOMIC DNA]</scope>
    <source>
        <strain evidence="7 8">DR6-1</strain>
    </source>
</reference>
<keyword evidence="2" id="KW-0004">4Fe-4S</keyword>
<evidence type="ECO:0000256" key="5">
    <source>
        <dbReference type="ARBA" id="ARBA00023004"/>
    </source>
</evidence>
<dbReference type="GO" id="GO:0046872">
    <property type="term" value="F:metal ion binding"/>
    <property type="evidence" value="ECO:0007669"/>
    <property type="project" value="UniProtKB-KW"/>
</dbReference>
<dbReference type="SUPFAM" id="SSF102114">
    <property type="entry name" value="Radical SAM enzymes"/>
    <property type="match status" value="1"/>
</dbReference>
<evidence type="ECO:0000256" key="3">
    <source>
        <dbReference type="ARBA" id="ARBA00022691"/>
    </source>
</evidence>
<dbReference type="GO" id="GO:0004748">
    <property type="term" value="F:ribonucleoside-diphosphate reductase activity, thioredoxin disulfide as acceptor"/>
    <property type="evidence" value="ECO:0007669"/>
    <property type="project" value="TreeGrafter"/>
</dbReference>
<dbReference type="AlphaFoldDB" id="A0A7W3W378"/>
<dbReference type="EMBL" id="JACGZW010000012">
    <property type="protein sequence ID" value="MBB1158056.1"/>
    <property type="molecule type" value="Genomic_DNA"/>
</dbReference>
<sequence>MSARLRISRTHYPVRALGPGHRLGIWLQGCTLACKGCMSRDTWSADGGTETPVEDLAALWQSAVDRGAAGLTVSGGEPLQQAESLAAFLAAADEIRRGTDRDLDFLLYTGYDEDELDEPRRAAAARADVVVYGRFDVAQPTDLVWRGSANQRMVPQSALGRHRYAEFVDCAPARGPLQLEAGDDGPWIIGTPRRAALRTLDRSMKDLGLDVTEVTWRR</sequence>
<keyword evidence="5" id="KW-0408">Iron</keyword>
<comment type="caution">
    <text evidence="7">The sequence shown here is derived from an EMBL/GenBank/DDBJ whole genome shotgun (WGS) entry which is preliminary data.</text>
</comment>
<dbReference type="InterPro" id="IPR058240">
    <property type="entry name" value="rSAM_sf"/>
</dbReference>
<dbReference type="Gene3D" id="3.20.20.70">
    <property type="entry name" value="Aldolase class I"/>
    <property type="match status" value="1"/>
</dbReference>
<dbReference type="PANTHER" id="PTHR30352">
    <property type="entry name" value="PYRUVATE FORMATE-LYASE-ACTIVATING ENZYME"/>
    <property type="match status" value="1"/>
</dbReference>
<keyword evidence="8" id="KW-1185">Reference proteome</keyword>
<gene>
    <name evidence="7" type="ORF">H4281_33330</name>
</gene>
<protein>
    <submittedName>
        <fullName evidence="7">Radical SAM protein</fullName>
    </submittedName>
</protein>
<evidence type="ECO:0000256" key="1">
    <source>
        <dbReference type="ARBA" id="ARBA00001966"/>
    </source>
</evidence>
<proteinExistence type="predicted"/>
<dbReference type="RefSeq" id="WP_182894825.1">
    <property type="nucleotide sequence ID" value="NZ_JACGZW010000012.1"/>
</dbReference>
<accession>A0A7W3W378</accession>
<evidence type="ECO:0000256" key="6">
    <source>
        <dbReference type="ARBA" id="ARBA00023014"/>
    </source>
</evidence>
<organism evidence="7 8">
    <name type="scientific">Amycolatopsis dendrobii</name>
    <dbReference type="NCBI Taxonomy" id="2760662"/>
    <lineage>
        <taxon>Bacteria</taxon>
        <taxon>Bacillati</taxon>
        <taxon>Actinomycetota</taxon>
        <taxon>Actinomycetes</taxon>
        <taxon>Pseudonocardiales</taxon>
        <taxon>Pseudonocardiaceae</taxon>
        <taxon>Amycolatopsis</taxon>
    </lineage>
</organism>
<dbReference type="InterPro" id="IPR007197">
    <property type="entry name" value="rSAM"/>
</dbReference>
<evidence type="ECO:0000256" key="4">
    <source>
        <dbReference type="ARBA" id="ARBA00022723"/>
    </source>
</evidence>
<evidence type="ECO:0000256" key="2">
    <source>
        <dbReference type="ARBA" id="ARBA00022485"/>
    </source>
</evidence>
<evidence type="ECO:0000313" key="7">
    <source>
        <dbReference type="EMBL" id="MBB1158056.1"/>
    </source>
</evidence>
<dbReference type="Pfam" id="PF13353">
    <property type="entry name" value="Fer4_12"/>
    <property type="match status" value="1"/>
</dbReference>
<evidence type="ECO:0000313" key="8">
    <source>
        <dbReference type="Proteomes" id="UP000526734"/>
    </source>
</evidence>
<keyword evidence="3" id="KW-0949">S-adenosyl-L-methionine</keyword>
<name>A0A7W3W378_9PSEU</name>
<comment type="cofactor">
    <cofactor evidence="1">
        <name>[4Fe-4S] cluster</name>
        <dbReference type="ChEBI" id="CHEBI:49883"/>
    </cofactor>
</comment>
<dbReference type="GO" id="GO:0051539">
    <property type="term" value="F:4 iron, 4 sulfur cluster binding"/>
    <property type="evidence" value="ECO:0007669"/>
    <property type="project" value="UniProtKB-KW"/>
</dbReference>
<dbReference type="InterPro" id="IPR034457">
    <property type="entry name" value="Organic_radical-activating"/>
</dbReference>
<keyword evidence="6" id="KW-0411">Iron-sulfur</keyword>
<dbReference type="Proteomes" id="UP000526734">
    <property type="component" value="Unassembled WGS sequence"/>
</dbReference>